<sequence length="751" mass="80106">MSIPKPPSSLDNSCAVIHDKTLYTFSPDGFVSLPLKQGAKWKKLPMGEKVTGARCVGTPAGLFVVGGHSDSEDYNGLQKYTYATGEWTKITPTDPTSTKNRMWHGVTYLKAVDQLVIYAGRRDNVQGPGSDTFTVQGSEPWQVESYAPGEQGPLTSPIMLPWSDADIMLVGGDPLNTDVTLFNQNTKWRPWTTMADPIPRDTSTMNAVLVQGDDGSRSLLIFDMGASPNTVKRVVLQDASGAPVAKSAPVLSPPADGKGNGKRDLSLNDWPEYNSTLASDLSRTNYAVAQGDDGTIVFVGGNPQEPIAMFDANENSWLNATSMLVEEEQKILAVTSTSTSTTSSQSTSSTSSTDASSTEITSTFISSTAVETTAAAATSSEAVTTAREGSKDNSMDSNTILGITLGSIVGFLMLLGLILLCLRRRQLRNSHAEAGHARRASGMPTSGDEKDSRGYTNGAVPPSSPGYFRGHNPQGSQDSFSSMAILMGRMGNQKSNNLTRKASHDTARTSVSSLHKQFKSTISKPIPQAEPVVMEEGERDFASSSMAQPTIRPRNNGPAPQDGMRRSSGWNRYWSGGSALQILGFGSGKRNTGVSEQSSRYSESPRSNPRVTQDSATVPPLNFEGRASMHRVNSGSPVVSQYASKLPIREGMSGKIERPVSRGSSAGYSSGIPESVNEAWDPTAGDRPWGADRAPSSAYAPSFYHGTNITPSSSGIRQADPPSGVSKQPQLAMASTSSDMSWLNLGDQRHA</sequence>
<dbReference type="GO" id="GO:0071944">
    <property type="term" value="C:cell periphery"/>
    <property type="evidence" value="ECO:0007669"/>
    <property type="project" value="UniProtKB-ARBA"/>
</dbReference>
<dbReference type="GO" id="GO:0016020">
    <property type="term" value="C:membrane"/>
    <property type="evidence" value="ECO:0007669"/>
    <property type="project" value="UniProtKB-SubCell"/>
</dbReference>
<organism evidence="7 8">
    <name type="scientific">Sarocladium strictum</name>
    <name type="common">Black bundle disease fungus</name>
    <name type="synonym">Acremonium strictum</name>
    <dbReference type="NCBI Taxonomy" id="5046"/>
    <lineage>
        <taxon>Eukaryota</taxon>
        <taxon>Fungi</taxon>
        <taxon>Dikarya</taxon>
        <taxon>Ascomycota</taxon>
        <taxon>Pezizomycotina</taxon>
        <taxon>Sordariomycetes</taxon>
        <taxon>Hypocreomycetidae</taxon>
        <taxon>Hypocreales</taxon>
        <taxon>Sarocladiaceae</taxon>
        <taxon>Sarocladium</taxon>
    </lineage>
</organism>
<evidence type="ECO:0000313" key="8">
    <source>
        <dbReference type="Proteomes" id="UP001175261"/>
    </source>
</evidence>
<evidence type="ECO:0000256" key="5">
    <source>
        <dbReference type="SAM" id="MobiDB-lite"/>
    </source>
</evidence>
<feature type="region of interest" description="Disordered" evidence="5">
    <location>
        <begin position="375"/>
        <end position="397"/>
    </location>
</feature>
<feature type="compositionally biased region" description="Polar residues" evidence="5">
    <location>
        <begin position="725"/>
        <end position="741"/>
    </location>
</feature>
<dbReference type="EMBL" id="JAPDFR010000002">
    <property type="protein sequence ID" value="KAK0389368.1"/>
    <property type="molecule type" value="Genomic_DNA"/>
</dbReference>
<feature type="compositionally biased region" description="Polar residues" evidence="5">
    <location>
        <begin position="508"/>
        <end position="519"/>
    </location>
</feature>
<comment type="subcellular location">
    <subcellularLocation>
        <location evidence="1">Membrane</location>
        <topology evidence="1">Single-pass membrane protein</topology>
    </subcellularLocation>
</comment>
<feature type="region of interest" description="Disordered" evidence="5">
    <location>
        <begin position="656"/>
        <end position="751"/>
    </location>
</feature>
<keyword evidence="8" id="KW-1185">Reference proteome</keyword>
<comment type="caution">
    <text evidence="7">The sequence shown here is derived from an EMBL/GenBank/DDBJ whole genome shotgun (WGS) entry which is preliminary data.</text>
</comment>
<evidence type="ECO:0000256" key="3">
    <source>
        <dbReference type="ARBA" id="ARBA00022989"/>
    </source>
</evidence>
<evidence type="ECO:0000256" key="6">
    <source>
        <dbReference type="SAM" id="Phobius"/>
    </source>
</evidence>
<feature type="transmembrane region" description="Helical" evidence="6">
    <location>
        <begin position="400"/>
        <end position="422"/>
    </location>
</feature>
<dbReference type="PANTHER" id="PTHR15549">
    <property type="entry name" value="PAIRED IMMUNOGLOBULIN-LIKE TYPE 2 RECEPTOR"/>
    <property type="match status" value="1"/>
</dbReference>
<dbReference type="InterPro" id="IPR011043">
    <property type="entry name" value="Gal_Oxase/kelch_b-propeller"/>
</dbReference>
<evidence type="ECO:0000313" key="7">
    <source>
        <dbReference type="EMBL" id="KAK0389368.1"/>
    </source>
</evidence>
<proteinExistence type="predicted"/>
<name>A0AA39GMI5_SARSR</name>
<dbReference type="InterPro" id="IPR015915">
    <property type="entry name" value="Kelch-typ_b-propeller"/>
</dbReference>
<feature type="compositionally biased region" description="Low complexity" evidence="5">
    <location>
        <begin position="375"/>
        <end position="386"/>
    </location>
</feature>
<feature type="region of interest" description="Disordered" evidence="5">
    <location>
        <begin position="585"/>
        <end position="620"/>
    </location>
</feature>
<feature type="region of interest" description="Disordered" evidence="5">
    <location>
        <begin position="243"/>
        <end position="267"/>
    </location>
</feature>
<feature type="region of interest" description="Disordered" evidence="5">
    <location>
        <begin position="542"/>
        <end position="569"/>
    </location>
</feature>
<dbReference type="InterPro" id="IPR051694">
    <property type="entry name" value="Immunoregulatory_rcpt-like"/>
</dbReference>
<feature type="compositionally biased region" description="Polar residues" evidence="5">
    <location>
        <begin position="705"/>
        <end position="716"/>
    </location>
</feature>
<protein>
    <recommendedName>
        <fullName evidence="9">Pre-mRNA splicing factor CLF1</fullName>
    </recommendedName>
</protein>
<keyword evidence="2 6" id="KW-0812">Transmembrane</keyword>
<evidence type="ECO:0000256" key="4">
    <source>
        <dbReference type="ARBA" id="ARBA00023136"/>
    </source>
</evidence>
<evidence type="ECO:0000256" key="1">
    <source>
        <dbReference type="ARBA" id="ARBA00004167"/>
    </source>
</evidence>
<evidence type="ECO:0000256" key="2">
    <source>
        <dbReference type="ARBA" id="ARBA00022692"/>
    </source>
</evidence>
<keyword evidence="4 6" id="KW-0472">Membrane</keyword>
<feature type="region of interest" description="Disordered" evidence="5">
    <location>
        <begin position="336"/>
        <end position="358"/>
    </location>
</feature>
<dbReference type="AlphaFoldDB" id="A0AA39GMI5"/>
<feature type="compositionally biased region" description="Polar residues" evidence="5">
    <location>
        <begin position="589"/>
        <end position="616"/>
    </location>
</feature>
<dbReference type="Gene3D" id="2.120.10.80">
    <property type="entry name" value="Kelch-type beta propeller"/>
    <property type="match status" value="1"/>
</dbReference>
<dbReference type="SUPFAM" id="SSF50965">
    <property type="entry name" value="Galactose oxidase, central domain"/>
    <property type="match status" value="1"/>
</dbReference>
<keyword evidence="3 6" id="KW-1133">Transmembrane helix</keyword>
<dbReference type="Proteomes" id="UP001175261">
    <property type="component" value="Unassembled WGS sequence"/>
</dbReference>
<accession>A0AA39GMI5</accession>
<dbReference type="PANTHER" id="PTHR15549:SF26">
    <property type="entry name" value="AXIAL BUDDING PATTERN PROTEIN 2-RELATED"/>
    <property type="match status" value="1"/>
</dbReference>
<gene>
    <name evidence="7" type="ORF">NLU13_2943</name>
</gene>
<feature type="region of interest" description="Disordered" evidence="5">
    <location>
        <begin position="431"/>
        <end position="479"/>
    </location>
</feature>
<evidence type="ECO:0008006" key="9">
    <source>
        <dbReference type="Google" id="ProtNLM"/>
    </source>
</evidence>
<feature type="region of interest" description="Disordered" evidence="5">
    <location>
        <begin position="495"/>
        <end position="519"/>
    </location>
</feature>
<reference evidence="7" key="1">
    <citation type="submission" date="2022-10" db="EMBL/GenBank/DDBJ databases">
        <title>Determination and structural analysis of whole genome sequence of Sarocladium strictum F4-1.</title>
        <authorList>
            <person name="Hu L."/>
            <person name="Jiang Y."/>
        </authorList>
    </citation>
    <scope>NUCLEOTIDE SEQUENCE</scope>
    <source>
        <strain evidence="7">F4-1</strain>
    </source>
</reference>